<proteinExistence type="predicted"/>
<accession>A0A0D2CEJ1</accession>
<organism evidence="2 3">
    <name type="scientific">Cladophialophora immunda</name>
    <dbReference type="NCBI Taxonomy" id="569365"/>
    <lineage>
        <taxon>Eukaryota</taxon>
        <taxon>Fungi</taxon>
        <taxon>Dikarya</taxon>
        <taxon>Ascomycota</taxon>
        <taxon>Pezizomycotina</taxon>
        <taxon>Eurotiomycetes</taxon>
        <taxon>Chaetothyriomycetidae</taxon>
        <taxon>Chaetothyriales</taxon>
        <taxon>Herpotrichiellaceae</taxon>
        <taxon>Cladophialophora</taxon>
    </lineage>
</organism>
<dbReference type="GeneID" id="27347532"/>
<name>A0A0D2CEJ1_9EURO</name>
<feature type="compositionally biased region" description="Basic and acidic residues" evidence="1">
    <location>
        <begin position="245"/>
        <end position="259"/>
    </location>
</feature>
<evidence type="ECO:0000313" key="2">
    <source>
        <dbReference type="EMBL" id="KIW28700.1"/>
    </source>
</evidence>
<protein>
    <recommendedName>
        <fullName evidence="4">CENP-V/GFA domain-containing protein</fullName>
    </recommendedName>
</protein>
<gene>
    <name evidence="2" type="ORF">PV07_08338</name>
</gene>
<keyword evidence="3" id="KW-1185">Reference proteome</keyword>
<dbReference type="RefSeq" id="XP_016248916.1">
    <property type="nucleotide sequence ID" value="XM_016395497.1"/>
</dbReference>
<sequence length="259" mass="28845">MSRTRPLQGACNCGRNHYYITVPPDATDRALIYFDGSSQSRRSQATPLTAWLRVPLSWYSSTTQSFFPDETHASIRRTFTPLHTPHSQRVFCGYCGTHLSFWTEQPPEEAEYMNITLGSLLSEDLRALQDLDLLPEDVEAEGSADDAQQFTMSGALQQGDQAAAEAAAIQQQNQPLTRTQRSGRTGGLTWFEEMLDGSRLGRTQNTRRGVGISNDGLTRVEWEVSEYFDDGSDEPLQTATGSKRKIGDVGKDEDATMQH</sequence>
<dbReference type="VEuPathDB" id="FungiDB:PV07_08338"/>
<evidence type="ECO:0008006" key="4">
    <source>
        <dbReference type="Google" id="ProtNLM"/>
    </source>
</evidence>
<dbReference type="EMBL" id="KN847043">
    <property type="protein sequence ID" value="KIW28700.1"/>
    <property type="molecule type" value="Genomic_DNA"/>
</dbReference>
<dbReference type="Gene3D" id="3.90.1590.10">
    <property type="entry name" value="glutathione-dependent formaldehyde- activating enzyme (gfa)"/>
    <property type="match status" value="1"/>
</dbReference>
<dbReference type="HOGENOM" id="CLU_098340_0_0_1"/>
<evidence type="ECO:0000313" key="3">
    <source>
        <dbReference type="Proteomes" id="UP000054466"/>
    </source>
</evidence>
<dbReference type="STRING" id="569365.A0A0D2CEJ1"/>
<dbReference type="SUPFAM" id="SSF51316">
    <property type="entry name" value="Mss4-like"/>
    <property type="match status" value="1"/>
</dbReference>
<dbReference type="OrthoDB" id="3907216at2759"/>
<dbReference type="AlphaFoldDB" id="A0A0D2CEJ1"/>
<dbReference type="InterPro" id="IPR011057">
    <property type="entry name" value="Mss4-like_sf"/>
</dbReference>
<evidence type="ECO:0000256" key="1">
    <source>
        <dbReference type="SAM" id="MobiDB-lite"/>
    </source>
</evidence>
<dbReference type="Proteomes" id="UP000054466">
    <property type="component" value="Unassembled WGS sequence"/>
</dbReference>
<feature type="region of interest" description="Disordered" evidence="1">
    <location>
        <begin position="228"/>
        <end position="259"/>
    </location>
</feature>
<reference evidence="2 3" key="1">
    <citation type="submission" date="2015-01" db="EMBL/GenBank/DDBJ databases">
        <title>The Genome Sequence of Cladophialophora immunda CBS83496.</title>
        <authorList>
            <consortium name="The Broad Institute Genomics Platform"/>
            <person name="Cuomo C."/>
            <person name="de Hoog S."/>
            <person name="Gorbushina A."/>
            <person name="Stielow B."/>
            <person name="Teixiera M."/>
            <person name="Abouelleil A."/>
            <person name="Chapman S.B."/>
            <person name="Priest M."/>
            <person name="Young S.K."/>
            <person name="Wortman J."/>
            <person name="Nusbaum C."/>
            <person name="Birren B."/>
        </authorList>
    </citation>
    <scope>NUCLEOTIDE SEQUENCE [LARGE SCALE GENOMIC DNA]</scope>
    <source>
        <strain evidence="2 3">CBS 83496</strain>
    </source>
</reference>